<dbReference type="AlphaFoldDB" id="A0A9P6HFN3"/>
<comment type="caution">
    <text evidence="4">The sequence shown here is derived from an EMBL/GenBank/DDBJ whole genome shotgun (WGS) entry which is preliminary data.</text>
</comment>
<proteinExistence type="inferred from homology"/>
<evidence type="ECO:0000256" key="3">
    <source>
        <dbReference type="PIRNR" id="PIRNR006221"/>
    </source>
</evidence>
<accession>A0A9P6HFN3</accession>
<dbReference type="PIRSF" id="PIRSF006221">
    <property type="entry name" value="Ketosamine-3-kinase"/>
    <property type="match status" value="1"/>
</dbReference>
<sequence>MSPVPKIFLKHLNKLEPDAQFTFSPPRLKSSSGAAYYAKVGTTSEHPQYTAEAESLKALDIAAPGLVPKVLASGFFTGDDQESESGVGRPYFLSEYKDLRSLSSASAKTLGRRLAEEIHSYKGLNGFGFHVPTYCGQTRMENGWHSSWAKCYDALIAGLLSHLTSSGYFALRTKGEQVRKRVIPVLLDPDRLVVQPVLIHGDLWSGNTGEDQNGQPVIYDPSSMFAHNEFDLAIGRMFGGIPPSFYTEYHKHLPKSVPEEEYDLRSDLYVLFHYLNHTVVFGGSYASGAEQRMDKLLRSFPQE</sequence>
<comment type="catalytic activity">
    <reaction evidence="2">
        <text>N(6)-D-ribulosyl-L-lysyl-[protein] + ATP = N(6)-(3-O-phospho-D-ribulosyl)-L-lysyl-[protein] + ADP + H(+)</text>
        <dbReference type="Rhea" id="RHEA:48432"/>
        <dbReference type="Rhea" id="RHEA-COMP:12103"/>
        <dbReference type="Rhea" id="RHEA-COMP:12104"/>
        <dbReference type="ChEBI" id="CHEBI:15378"/>
        <dbReference type="ChEBI" id="CHEBI:30616"/>
        <dbReference type="ChEBI" id="CHEBI:90418"/>
        <dbReference type="ChEBI" id="CHEBI:90420"/>
        <dbReference type="ChEBI" id="CHEBI:456216"/>
        <dbReference type="EC" id="2.7.1.172"/>
    </reaction>
    <physiologicalReaction direction="left-to-right" evidence="2">
        <dbReference type="Rhea" id="RHEA:48433"/>
    </physiologicalReaction>
</comment>
<evidence type="ECO:0000256" key="2">
    <source>
        <dbReference type="ARBA" id="ARBA00048655"/>
    </source>
</evidence>
<dbReference type="GO" id="GO:0016301">
    <property type="term" value="F:kinase activity"/>
    <property type="evidence" value="ECO:0007669"/>
    <property type="project" value="UniProtKB-UniRule"/>
</dbReference>
<dbReference type="EMBL" id="WIUZ02000006">
    <property type="protein sequence ID" value="KAF9786181.1"/>
    <property type="molecule type" value="Genomic_DNA"/>
</dbReference>
<dbReference type="EC" id="2.7.1.172" evidence="1"/>
<organism evidence="4 5">
    <name type="scientific">Thelephora terrestris</name>
    <dbReference type="NCBI Taxonomy" id="56493"/>
    <lineage>
        <taxon>Eukaryota</taxon>
        <taxon>Fungi</taxon>
        <taxon>Dikarya</taxon>
        <taxon>Basidiomycota</taxon>
        <taxon>Agaricomycotina</taxon>
        <taxon>Agaricomycetes</taxon>
        <taxon>Thelephorales</taxon>
        <taxon>Thelephoraceae</taxon>
        <taxon>Thelephora</taxon>
    </lineage>
</organism>
<dbReference type="Gene3D" id="3.90.1200.10">
    <property type="match status" value="1"/>
</dbReference>
<evidence type="ECO:0000256" key="1">
    <source>
        <dbReference type="ARBA" id="ARBA00011961"/>
    </source>
</evidence>
<keyword evidence="3" id="KW-0808">Transferase</keyword>
<dbReference type="InterPro" id="IPR016477">
    <property type="entry name" value="Fructo-/Ketosamine-3-kinase"/>
</dbReference>
<evidence type="ECO:0000313" key="5">
    <source>
        <dbReference type="Proteomes" id="UP000736335"/>
    </source>
</evidence>
<reference evidence="4" key="2">
    <citation type="submission" date="2020-11" db="EMBL/GenBank/DDBJ databases">
        <authorList>
            <consortium name="DOE Joint Genome Institute"/>
            <person name="Kuo A."/>
            <person name="Miyauchi S."/>
            <person name="Kiss E."/>
            <person name="Drula E."/>
            <person name="Kohler A."/>
            <person name="Sanchez-Garcia M."/>
            <person name="Andreopoulos B."/>
            <person name="Barry K.W."/>
            <person name="Bonito G."/>
            <person name="Buee M."/>
            <person name="Carver A."/>
            <person name="Chen C."/>
            <person name="Cichocki N."/>
            <person name="Clum A."/>
            <person name="Culley D."/>
            <person name="Crous P.W."/>
            <person name="Fauchery L."/>
            <person name="Girlanda M."/>
            <person name="Hayes R."/>
            <person name="Keri Z."/>
            <person name="Labutti K."/>
            <person name="Lipzen A."/>
            <person name="Lombard V."/>
            <person name="Magnuson J."/>
            <person name="Maillard F."/>
            <person name="Morin E."/>
            <person name="Murat C."/>
            <person name="Nolan M."/>
            <person name="Ohm R."/>
            <person name="Pangilinan J."/>
            <person name="Pereira M."/>
            <person name="Perotto S."/>
            <person name="Peter M."/>
            <person name="Riley R."/>
            <person name="Sitrit Y."/>
            <person name="Stielow B."/>
            <person name="Szollosi G."/>
            <person name="Zifcakova L."/>
            <person name="Stursova M."/>
            <person name="Spatafora J.W."/>
            <person name="Tedersoo L."/>
            <person name="Vaario L.-M."/>
            <person name="Yamada A."/>
            <person name="Yan M."/>
            <person name="Wang P."/>
            <person name="Xu J."/>
            <person name="Bruns T."/>
            <person name="Baldrian P."/>
            <person name="Vilgalys R."/>
            <person name="Henrissat B."/>
            <person name="Grigoriev I.V."/>
            <person name="Hibbett D."/>
            <person name="Nagy L.G."/>
            <person name="Martin F.M."/>
        </authorList>
    </citation>
    <scope>NUCLEOTIDE SEQUENCE</scope>
    <source>
        <strain evidence="4">UH-Tt-Lm1</strain>
    </source>
</reference>
<gene>
    <name evidence="4" type="ORF">BJ322DRAFT_1004320</name>
</gene>
<dbReference type="OrthoDB" id="5772781at2759"/>
<keyword evidence="3" id="KW-0418">Kinase</keyword>
<dbReference type="PANTHER" id="PTHR12149">
    <property type="entry name" value="FRUCTOSAMINE 3 KINASE-RELATED PROTEIN"/>
    <property type="match status" value="1"/>
</dbReference>
<dbReference type="Proteomes" id="UP000736335">
    <property type="component" value="Unassembled WGS sequence"/>
</dbReference>
<protein>
    <recommendedName>
        <fullName evidence="1">protein-ribulosamine 3-kinase</fullName>
        <ecNumber evidence="1">2.7.1.172</ecNumber>
    </recommendedName>
</protein>
<reference evidence="4" key="1">
    <citation type="journal article" date="2020" name="Nat. Commun.">
        <title>Large-scale genome sequencing of mycorrhizal fungi provides insights into the early evolution of symbiotic traits.</title>
        <authorList>
            <person name="Miyauchi S."/>
            <person name="Kiss E."/>
            <person name="Kuo A."/>
            <person name="Drula E."/>
            <person name="Kohler A."/>
            <person name="Sanchez-Garcia M."/>
            <person name="Morin E."/>
            <person name="Andreopoulos B."/>
            <person name="Barry K.W."/>
            <person name="Bonito G."/>
            <person name="Buee M."/>
            <person name="Carver A."/>
            <person name="Chen C."/>
            <person name="Cichocki N."/>
            <person name="Clum A."/>
            <person name="Culley D."/>
            <person name="Crous P.W."/>
            <person name="Fauchery L."/>
            <person name="Girlanda M."/>
            <person name="Hayes R.D."/>
            <person name="Keri Z."/>
            <person name="LaButti K."/>
            <person name="Lipzen A."/>
            <person name="Lombard V."/>
            <person name="Magnuson J."/>
            <person name="Maillard F."/>
            <person name="Murat C."/>
            <person name="Nolan M."/>
            <person name="Ohm R.A."/>
            <person name="Pangilinan J."/>
            <person name="Pereira M.F."/>
            <person name="Perotto S."/>
            <person name="Peter M."/>
            <person name="Pfister S."/>
            <person name="Riley R."/>
            <person name="Sitrit Y."/>
            <person name="Stielow J.B."/>
            <person name="Szollosi G."/>
            <person name="Zifcakova L."/>
            <person name="Stursova M."/>
            <person name="Spatafora J.W."/>
            <person name="Tedersoo L."/>
            <person name="Vaario L.M."/>
            <person name="Yamada A."/>
            <person name="Yan M."/>
            <person name="Wang P."/>
            <person name="Xu J."/>
            <person name="Bruns T."/>
            <person name="Baldrian P."/>
            <person name="Vilgalys R."/>
            <person name="Dunand C."/>
            <person name="Henrissat B."/>
            <person name="Grigoriev I.V."/>
            <person name="Hibbett D."/>
            <person name="Nagy L.G."/>
            <person name="Martin F.M."/>
        </authorList>
    </citation>
    <scope>NUCLEOTIDE SEQUENCE</scope>
    <source>
        <strain evidence="4">UH-Tt-Lm1</strain>
    </source>
</reference>
<keyword evidence="5" id="KW-1185">Reference proteome</keyword>
<dbReference type="GO" id="GO:0102193">
    <property type="term" value="F:protein-ribulosamine 3-kinase activity"/>
    <property type="evidence" value="ECO:0007669"/>
    <property type="project" value="UniProtKB-EC"/>
</dbReference>
<dbReference type="SUPFAM" id="SSF56112">
    <property type="entry name" value="Protein kinase-like (PK-like)"/>
    <property type="match status" value="1"/>
</dbReference>
<name>A0A9P6HFN3_9AGAM</name>
<evidence type="ECO:0000313" key="4">
    <source>
        <dbReference type="EMBL" id="KAF9786181.1"/>
    </source>
</evidence>
<dbReference type="InterPro" id="IPR011009">
    <property type="entry name" value="Kinase-like_dom_sf"/>
</dbReference>
<comment type="similarity">
    <text evidence="3">Belongs to the fructosamine kinase family.</text>
</comment>
<dbReference type="Pfam" id="PF03881">
    <property type="entry name" value="Fructosamin_kin"/>
    <property type="match status" value="1"/>
</dbReference>
<dbReference type="PANTHER" id="PTHR12149:SF8">
    <property type="entry name" value="PROTEIN-RIBULOSAMINE 3-KINASE"/>
    <property type="match status" value="1"/>
</dbReference>